<feature type="repeat" description="WD" evidence="3">
    <location>
        <begin position="1018"/>
        <end position="1041"/>
    </location>
</feature>
<evidence type="ECO:0000313" key="8">
    <source>
        <dbReference type="Proteomes" id="UP000054241"/>
    </source>
</evidence>
<gene>
    <name evidence="7" type="ORF">AQI88_36890</name>
</gene>
<keyword evidence="1 3" id="KW-0853">WD repeat</keyword>
<dbReference type="InterPro" id="IPR015943">
    <property type="entry name" value="WD40/YVTN_repeat-like_dom_sf"/>
</dbReference>
<feature type="transmembrane region" description="Helical" evidence="5">
    <location>
        <begin position="519"/>
        <end position="541"/>
    </location>
</feature>
<dbReference type="InterPro" id="IPR027417">
    <property type="entry name" value="P-loop_NTPase"/>
</dbReference>
<keyword evidence="2" id="KW-0677">Repeat</keyword>
<feature type="repeat" description="WD" evidence="3">
    <location>
        <begin position="1054"/>
        <end position="1095"/>
    </location>
</feature>
<evidence type="ECO:0000256" key="5">
    <source>
        <dbReference type="SAM" id="Phobius"/>
    </source>
</evidence>
<keyword evidence="5" id="KW-0472">Membrane</keyword>
<feature type="compositionally biased region" description="Polar residues" evidence="4">
    <location>
        <begin position="391"/>
        <end position="401"/>
    </location>
</feature>
<dbReference type="CDD" id="cd00200">
    <property type="entry name" value="WD40"/>
    <property type="match status" value="2"/>
</dbReference>
<dbReference type="InterPro" id="IPR019775">
    <property type="entry name" value="WD40_repeat_CS"/>
</dbReference>
<feature type="repeat" description="WD" evidence="3">
    <location>
        <begin position="744"/>
        <end position="777"/>
    </location>
</feature>
<dbReference type="InterPro" id="IPR020472">
    <property type="entry name" value="WD40_PAC1"/>
</dbReference>
<evidence type="ECO:0000256" key="3">
    <source>
        <dbReference type="PROSITE-ProRule" id="PRU00221"/>
    </source>
</evidence>
<dbReference type="SUPFAM" id="SSF52540">
    <property type="entry name" value="P-loop containing nucleoside triphosphate hydrolases"/>
    <property type="match status" value="1"/>
</dbReference>
<protein>
    <recommendedName>
        <fullName evidence="6">HTH cro/C1-type domain-containing protein</fullName>
    </recommendedName>
</protein>
<dbReference type="PANTHER" id="PTHR19879:SF9">
    <property type="entry name" value="TRANSCRIPTION INITIATION FACTOR TFIID SUBUNIT 5"/>
    <property type="match status" value="1"/>
</dbReference>
<dbReference type="CDD" id="cd00093">
    <property type="entry name" value="HTH_XRE"/>
    <property type="match status" value="1"/>
</dbReference>
<dbReference type="AlphaFoldDB" id="A0A101NE09"/>
<evidence type="ECO:0000256" key="4">
    <source>
        <dbReference type="SAM" id="MobiDB-lite"/>
    </source>
</evidence>
<dbReference type="Gene3D" id="1.10.260.40">
    <property type="entry name" value="lambda repressor-like DNA-binding domains"/>
    <property type="match status" value="1"/>
</dbReference>
<dbReference type="InterPro" id="IPR001387">
    <property type="entry name" value="Cro/C1-type_HTH"/>
</dbReference>
<accession>A0A101NE09</accession>
<dbReference type="Gene3D" id="2.130.10.10">
    <property type="entry name" value="YVTN repeat-like/Quinoprotein amine dehydrogenase"/>
    <property type="match status" value="5"/>
</dbReference>
<dbReference type="Pfam" id="PF00400">
    <property type="entry name" value="WD40"/>
    <property type="match status" value="13"/>
</dbReference>
<dbReference type="SUPFAM" id="SSF47413">
    <property type="entry name" value="lambda repressor-like DNA-binding domains"/>
    <property type="match status" value="1"/>
</dbReference>
<reference evidence="7 8" key="1">
    <citation type="submission" date="2015-10" db="EMBL/GenBank/DDBJ databases">
        <title>Draft genome sequence of Streptomyces cellostaticus DSM 40189, type strain for the species Streptomyces cellostaticus.</title>
        <authorList>
            <person name="Ruckert C."/>
            <person name="Winkler A."/>
            <person name="Kalinowski J."/>
            <person name="Kampfer P."/>
            <person name="Glaeser S."/>
        </authorList>
    </citation>
    <scope>NUCLEOTIDE SEQUENCE [LARGE SCALE GENOMIC DNA]</scope>
    <source>
        <strain evidence="7 8">DSM 40189</strain>
    </source>
</reference>
<dbReference type="InterPro" id="IPR010982">
    <property type="entry name" value="Lambda_DNA-bd_dom_sf"/>
</dbReference>
<dbReference type="PROSITE" id="PS50294">
    <property type="entry name" value="WD_REPEATS_REGION"/>
    <property type="match status" value="9"/>
</dbReference>
<name>A0A101NE09_9ACTN</name>
<dbReference type="Pfam" id="PF13560">
    <property type="entry name" value="HTH_31"/>
    <property type="match status" value="1"/>
</dbReference>
<feature type="repeat" description="WD" evidence="3">
    <location>
        <begin position="1146"/>
        <end position="1180"/>
    </location>
</feature>
<feature type="region of interest" description="Disordered" evidence="4">
    <location>
        <begin position="376"/>
        <end position="402"/>
    </location>
</feature>
<dbReference type="PROSITE" id="PS50943">
    <property type="entry name" value="HTH_CROC1"/>
    <property type="match status" value="1"/>
</dbReference>
<evidence type="ECO:0000259" key="6">
    <source>
        <dbReference type="PROSITE" id="PS50943"/>
    </source>
</evidence>
<dbReference type="SUPFAM" id="SSF50978">
    <property type="entry name" value="WD40 repeat-like"/>
    <property type="match status" value="2"/>
</dbReference>
<feature type="repeat" description="WD" evidence="3">
    <location>
        <begin position="1111"/>
        <end position="1134"/>
    </location>
</feature>
<dbReference type="GO" id="GO:0003677">
    <property type="term" value="F:DNA binding"/>
    <property type="evidence" value="ECO:0007669"/>
    <property type="project" value="InterPro"/>
</dbReference>
<feature type="repeat" description="WD" evidence="3">
    <location>
        <begin position="919"/>
        <end position="959"/>
    </location>
</feature>
<dbReference type="Pfam" id="PF20703">
    <property type="entry name" value="nSTAND1"/>
    <property type="match status" value="1"/>
</dbReference>
<dbReference type="SMART" id="SM00320">
    <property type="entry name" value="WD40"/>
    <property type="match status" value="14"/>
</dbReference>
<evidence type="ECO:0000256" key="2">
    <source>
        <dbReference type="ARBA" id="ARBA00022737"/>
    </source>
</evidence>
<comment type="caution">
    <text evidence="7">The sequence shown here is derived from an EMBL/GenBank/DDBJ whole genome shotgun (WGS) entry which is preliminary data.</text>
</comment>
<feature type="repeat" description="WD" evidence="3">
    <location>
        <begin position="1193"/>
        <end position="1223"/>
    </location>
</feature>
<feature type="repeat" description="WD" evidence="3">
    <location>
        <begin position="606"/>
        <end position="639"/>
    </location>
</feature>
<evidence type="ECO:0000313" key="7">
    <source>
        <dbReference type="EMBL" id="KUM91434.1"/>
    </source>
</evidence>
<dbReference type="PROSITE" id="PS50082">
    <property type="entry name" value="WD_REPEATS_2"/>
    <property type="match status" value="14"/>
</dbReference>
<organism evidence="7 8">
    <name type="scientific">Streptomyces cellostaticus</name>
    <dbReference type="NCBI Taxonomy" id="67285"/>
    <lineage>
        <taxon>Bacteria</taxon>
        <taxon>Bacillati</taxon>
        <taxon>Actinomycetota</taxon>
        <taxon>Actinomycetes</taxon>
        <taxon>Kitasatosporales</taxon>
        <taxon>Streptomycetaceae</taxon>
        <taxon>Streptomyces</taxon>
    </lineage>
</organism>
<feature type="repeat" description="WD" evidence="3">
    <location>
        <begin position="972"/>
        <end position="996"/>
    </location>
</feature>
<keyword evidence="5" id="KW-1133">Transmembrane helix</keyword>
<keyword evidence="8" id="KW-1185">Reference proteome</keyword>
<feature type="domain" description="HTH cro/C1-type" evidence="6">
    <location>
        <begin position="26"/>
        <end position="81"/>
    </location>
</feature>
<feature type="repeat" description="WD" evidence="3">
    <location>
        <begin position="698"/>
        <end position="739"/>
    </location>
</feature>
<dbReference type="InterPro" id="IPR001680">
    <property type="entry name" value="WD40_rpt"/>
</dbReference>
<dbReference type="Proteomes" id="UP000054241">
    <property type="component" value="Unassembled WGS sequence"/>
</dbReference>
<proteinExistence type="predicted"/>
<sequence length="1264" mass="135194">MGDGMGRREGSLDPAAGPVQRFAFELRKLRQDAGGLTYRAMAQRTDYSVATLSRAAAGEQLPSLEVVLAYVRACGADAGEWEQRWRAAAREAAAEPADADDADAPYRGLARFEPGDQDLFFGRDHLVAQLAERVCARRVVALVGASGSGKSSLLRAGLIPTLRTHGAPECPLAAIRILTPGPRPLSTHADAMTASREPGDTVVVVDQFEELFTLCTDPAERTAFLGLLAAAVHPESRLRVVIAVRADFFGRCAEHPPLAAAIRDATLLLGPMGPTELRAAIVKPAAAAGLIVERTLTAQIVEDVAEEPGGLPLMSHALLETWRRRKGRTLTLAAYRAAGGVHGALTRTAEELYDQLSPEQAEIARRILLRLITPGEGAQDTSRPADHTELQARSATASPTDTAPVLERLARARLITLDGDTVHLAHEALITAWPRLRSWIDGARDRLRVHRQITEAARGWNALAQDPGALYRGTRLAAAEECFAGHRADLSPVECAFLDASSAAREQERRAAARTARRFRVLLSAVSALLLLASTAAVIAFQQRTLARAGRDRAVAEQVVAEAGQLAATDPSLAARMYVAAHRLRPDREAAAGLLDSQHLALSSVLAGHTQAVYAVAFSPDGRTLATGAGDNTIRLWNLADPAHPVPLGRPLTGHTGWVYWLQFSPDGHTLASASRDRTARLWDVRDPLHPTALGRPLPGHRDFVFSVSFSRDGRTLATASHDRTVRLWDVSDPAHARALGHPLTGAADSVASAAFSPDGRTVAAPGHDHMIRLWNVTHRTSPRLWRTPLSGPDVVYAVAFRRDSRLMASVGNDQKVRLWDVSDPARAKALGEPLTGHSDTLLAVAFSPDGRTLATGGADHTIRLWDVSDPLHPAALGQPLIGHAGFVNWLAFSPDGRSLASASDDHTVRLWHLPRTVLGGRIGALTSIAFGPDDHGMASADDGRVRLWDVRDPARGRQLSELPDEHSATRVLFRPQGSLLACADRDGTVRLWDVSDPGRPRPAGTVRTGVTDQSDVLAFTPDGRVLVTGGPAHSLRLWNVTDPAHPAALGHPLTGHISFVHWAGASPDGHTLASTSEDDKVRLWDIRDPARPRALPDIRTGDTGGTRWGAFSPDGRLLATAGAGHDVRLWNVSAPAHATGLGTALTGHTGAVTWVGFSPDGRTLAAAGDDRSVLMWNLDDPARPAPWGRGLTAGHTDAIETAAYRPDGRLLATAGPDGTIELTPLALDQAIRRICTDTTGLLTPAQWPHYVTELPYAPPCHDG</sequence>
<dbReference type="PROSITE" id="PS00678">
    <property type="entry name" value="WD_REPEATS_1"/>
    <property type="match status" value="7"/>
</dbReference>
<feature type="repeat" description="WD" evidence="3">
    <location>
        <begin position="881"/>
        <end position="914"/>
    </location>
</feature>
<feature type="repeat" description="WD" evidence="3">
    <location>
        <begin position="835"/>
        <end position="869"/>
    </location>
</feature>
<dbReference type="InterPro" id="IPR036322">
    <property type="entry name" value="WD40_repeat_dom_sf"/>
</dbReference>
<dbReference type="EMBL" id="LMWL01000077">
    <property type="protein sequence ID" value="KUM91434.1"/>
    <property type="molecule type" value="Genomic_DNA"/>
</dbReference>
<dbReference type="PANTHER" id="PTHR19879">
    <property type="entry name" value="TRANSCRIPTION INITIATION FACTOR TFIID"/>
    <property type="match status" value="1"/>
</dbReference>
<dbReference type="InterPro" id="IPR049052">
    <property type="entry name" value="nSTAND1"/>
</dbReference>
<evidence type="ECO:0000256" key="1">
    <source>
        <dbReference type="ARBA" id="ARBA00022574"/>
    </source>
</evidence>
<keyword evidence="5" id="KW-0812">Transmembrane</keyword>
<dbReference type="STRING" id="67285.AQI88_36890"/>
<feature type="repeat" description="WD" evidence="3">
    <location>
        <begin position="796"/>
        <end position="830"/>
    </location>
</feature>
<dbReference type="PRINTS" id="PR00320">
    <property type="entry name" value="GPROTEINBRPT"/>
</dbReference>
<feature type="repeat" description="WD" evidence="3">
    <location>
        <begin position="652"/>
        <end position="686"/>
    </location>
</feature>
<dbReference type="SMART" id="SM00530">
    <property type="entry name" value="HTH_XRE"/>
    <property type="match status" value="1"/>
</dbReference>